<organism evidence="2">
    <name type="scientific">Cyprideis torosa</name>
    <dbReference type="NCBI Taxonomy" id="163714"/>
    <lineage>
        <taxon>Eukaryota</taxon>
        <taxon>Metazoa</taxon>
        <taxon>Ecdysozoa</taxon>
        <taxon>Arthropoda</taxon>
        <taxon>Crustacea</taxon>
        <taxon>Oligostraca</taxon>
        <taxon>Ostracoda</taxon>
        <taxon>Podocopa</taxon>
        <taxon>Podocopida</taxon>
        <taxon>Cytherocopina</taxon>
        <taxon>Cytheroidea</taxon>
        <taxon>Cytherideidae</taxon>
        <taxon>Cyprideis</taxon>
    </lineage>
</organism>
<feature type="compositionally biased region" description="Basic residues" evidence="1">
    <location>
        <begin position="910"/>
        <end position="921"/>
    </location>
</feature>
<reference evidence="2" key="1">
    <citation type="submission" date="2020-11" db="EMBL/GenBank/DDBJ databases">
        <authorList>
            <person name="Tran Van P."/>
        </authorList>
    </citation>
    <scope>NUCLEOTIDE SEQUENCE</scope>
</reference>
<feature type="region of interest" description="Disordered" evidence="1">
    <location>
        <begin position="747"/>
        <end position="774"/>
    </location>
</feature>
<dbReference type="InterPro" id="IPR035967">
    <property type="entry name" value="SWAP/Surp_sf"/>
</dbReference>
<dbReference type="PANTHER" id="PTHR23140">
    <property type="entry name" value="RNA PROCESSING PROTEIN LD23810P"/>
    <property type="match status" value="1"/>
</dbReference>
<dbReference type="AlphaFoldDB" id="A0A7R8ZPQ4"/>
<dbReference type="PROSITE" id="PS51391">
    <property type="entry name" value="CID"/>
    <property type="match status" value="1"/>
</dbReference>
<dbReference type="CDD" id="cd21370">
    <property type="entry name" value="cwf21_SR140"/>
    <property type="match status" value="1"/>
</dbReference>
<dbReference type="SUPFAM" id="SSF48464">
    <property type="entry name" value="ENTH/VHS domain"/>
    <property type="match status" value="1"/>
</dbReference>
<dbReference type="PROSITE" id="PS50102">
    <property type="entry name" value="RRM"/>
    <property type="match status" value="1"/>
</dbReference>
<feature type="compositionally biased region" description="Basic and acidic residues" evidence="1">
    <location>
        <begin position="15"/>
        <end position="27"/>
    </location>
</feature>
<feature type="compositionally biased region" description="Basic and acidic residues" evidence="1">
    <location>
        <begin position="113"/>
        <end position="128"/>
    </location>
</feature>
<dbReference type="SMART" id="SM00360">
    <property type="entry name" value="RRM"/>
    <property type="match status" value="1"/>
</dbReference>
<dbReference type="InterPro" id="IPR006569">
    <property type="entry name" value="CID_dom"/>
</dbReference>
<dbReference type="InterPro" id="IPR013170">
    <property type="entry name" value="mRNA_splic_Cwf21_dom"/>
</dbReference>
<dbReference type="EMBL" id="OB661230">
    <property type="protein sequence ID" value="CAD7227709.1"/>
    <property type="molecule type" value="Genomic_DNA"/>
</dbReference>
<dbReference type="Gene3D" id="1.25.40.90">
    <property type="match status" value="1"/>
</dbReference>
<dbReference type="Pfam" id="PF04818">
    <property type="entry name" value="CID"/>
    <property type="match status" value="1"/>
</dbReference>
<feature type="region of interest" description="Disordered" evidence="1">
    <location>
        <begin position="96"/>
        <end position="128"/>
    </location>
</feature>
<gene>
    <name evidence="2" type="ORF">CTOB1V02_LOCUS5608</name>
</gene>
<feature type="region of interest" description="Disordered" evidence="1">
    <location>
        <begin position="697"/>
        <end position="728"/>
    </location>
</feature>
<feature type="region of interest" description="Disordered" evidence="1">
    <location>
        <begin position="1"/>
        <end position="31"/>
    </location>
</feature>
<feature type="compositionally biased region" description="Low complexity" evidence="1">
    <location>
        <begin position="897"/>
        <end position="906"/>
    </location>
</feature>
<dbReference type="Pfam" id="PF00076">
    <property type="entry name" value="RRM_1"/>
    <property type="match status" value="1"/>
</dbReference>
<dbReference type="Pfam" id="PF08312">
    <property type="entry name" value="cwf21"/>
    <property type="match status" value="1"/>
</dbReference>
<dbReference type="SMART" id="SM00582">
    <property type="entry name" value="RPR"/>
    <property type="match status" value="1"/>
</dbReference>
<feature type="compositionally biased region" description="Basic and acidic residues" evidence="1">
    <location>
        <begin position="528"/>
        <end position="542"/>
    </location>
</feature>
<dbReference type="CDD" id="cd12223">
    <property type="entry name" value="RRM_SR140"/>
    <property type="match status" value="1"/>
</dbReference>
<dbReference type="PANTHER" id="PTHR23140:SF0">
    <property type="entry name" value="U2 SNRNP-ASSOCIATED SURP MOTIF-CONTAINING PROTEIN"/>
    <property type="match status" value="1"/>
</dbReference>
<feature type="region of interest" description="Disordered" evidence="1">
    <location>
        <begin position="807"/>
        <end position="843"/>
    </location>
</feature>
<feature type="region of interest" description="Disordered" evidence="1">
    <location>
        <begin position="173"/>
        <end position="197"/>
    </location>
</feature>
<dbReference type="InterPro" id="IPR012677">
    <property type="entry name" value="Nucleotide-bd_a/b_plait_sf"/>
</dbReference>
<evidence type="ECO:0000313" key="2">
    <source>
        <dbReference type="EMBL" id="CAD7227709.1"/>
    </source>
</evidence>
<feature type="region of interest" description="Disordered" evidence="1">
    <location>
        <begin position="487"/>
        <end position="549"/>
    </location>
</feature>
<feature type="compositionally biased region" description="Basic and acidic residues" evidence="1">
    <location>
        <begin position="338"/>
        <end position="350"/>
    </location>
</feature>
<sequence length="921" mass="103056">MSLLKMPRTGSASLSKRERDEMRKKQEEEEATAKAYAEFVTSFTDAPGKGSDKVWIKAGTFNAGNRSVDLAESGKLYKPSSKFAAGTQAALSAEKARAEAEIKASASGPPMAKRPEKPGAKKKVESKKKSNLELFKEELKLIQEERQERRNMKGALKDSGSIHTDKALGSGLGLALDETEPSPPSYSGSGSKPAPSYDVNNALTTNIYLGNISPKMTETQLMEIFGKYGPLASIKIMWPRTQEERERGKNCGFVAFMTRRDAERALKHLDSKEFQGFEMRLGWGKAVPLPQQPVYMPPHLLKLTLPPPPSGLPFNAQPIKEDRDELKRLIPTPTTPFPEDKEGREKLKEESSLSAVSNAAPFGLFPSFFSLPIPQIMKRAVVKVVAPAERPILHMIHRMVEFVIREGPMFEAMIMNREINNPTFRFLFENQSAAHVYYRWKLFSMLQGDSTAKWSTEPFRMFKDGPIWKPPSMNPFVEIMEKARALISDSSDSDSDSSGSDGERRKRSSVASGAASSSSSRGRRGGRRSPEVRGRKAAEKSKKGTLSNSQRDKLEDLLRGLTPEKQAIGDAMVWCIDHADAAEEICECIQESLSILNTPLHKKIARLYLVSDILHNCTVKVSNASFFRKGFEKRLESIFKSLNEKWDNIESRMKAEAFKQKVMCVLRAWQDWALYPVDILISIQNVFLGLSNQKGDSSPAASDEDLDGRPLLGPSSDTGVEEDDIDGVPLDGSALLRNAMKQGVLGGDLDGQRLSEDESTPSVSKKKQMPPGFVPSKWETVDPEEVQKQASIVHAVTTSKWEIFSAPVKNDADEMDIDGDPMDEDKSPLEASGSKEMSEEERQKLREIELKVMEYQDELEAEGNSALQLHEEVEKFRKKLLKKMQKEMRDSSRRSSRSVSHSPPHSSSRKDRRRKRSRRYE</sequence>
<dbReference type="SUPFAM" id="SSF54928">
    <property type="entry name" value="RNA-binding domain, RBD"/>
    <property type="match status" value="1"/>
</dbReference>
<feature type="compositionally biased region" description="Basic and acidic residues" evidence="1">
    <location>
        <begin position="884"/>
        <end position="893"/>
    </location>
</feature>
<dbReference type="Gene3D" id="3.30.70.330">
    <property type="match status" value="1"/>
</dbReference>
<dbReference type="InterPro" id="IPR051485">
    <property type="entry name" value="SR-CTD_assoc_factor"/>
</dbReference>
<dbReference type="Gene3D" id="6.10.140.420">
    <property type="match status" value="1"/>
</dbReference>
<dbReference type="Gene3D" id="1.10.10.790">
    <property type="entry name" value="Surp module"/>
    <property type="match status" value="1"/>
</dbReference>
<dbReference type="OrthoDB" id="377209at2759"/>
<dbReference type="InterPro" id="IPR000504">
    <property type="entry name" value="RRM_dom"/>
</dbReference>
<feature type="compositionally biased region" description="Low complexity" evidence="1">
    <location>
        <begin position="509"/>
        <end position="520"/>
    </location>
</feature>
<dbReference type="PROSITE" id="PS50128">
    <property type="entry name" value="SURP"/>
    <property type="match status" value="1"/>
</dbReference>
<accession>A0A7R8ZPQ4</accession>
<feature type="region of interest" description="Disordered" evidence="1">
    <location>
        <begin position="880"/>
        <end position="921"/>
    </location>
</feature>
<dbReference type="SUPFAM" id="SSF109905">
    <property type="entry name" value="Surp module (SWAP domain)"/>
    <property type="match status" value="1"/>
</dbReference>
<dbReference type="InterPro" id="IPR047488">
    <property type="entry name" value="SR140_cwf21"/>
</dbReference>
<feature type="compositionally biased region" description="Acidic residues" evidence="1">
    <location>
        <begin position="813"/>
        <end position="823"/>
    </location>
</feature>
<proteinExistence type="predicted"/>
<dbReference type="GO" id="GO:0005634">
    <property type="term" value="C:nucleus"/>
    <property type="evidence" value="ECO:0007669"/>
    <property type="project" value="TreeGrafter"/>
</dbReference>
<dbReference type="Pfam" id="PF01805">
    <property type="entry name" value="Surp"/>
    <property type="match status" value="1"/>
</dbReference>
<name>A0A7R8ZPQ4_9CRUS</name>
<feature type="compositionally biased region" description="Low complexity" evidence="1">
    <location>
        <begin position="185"/>
        <end position="197"/>
    </location>
</feature>
<dbReference type="SMART" id="SM00648">
    <property type="entry name" value="SWAP"/>
    <property type="match status" value="1"/>
</dbReference>
<dbReference type="InterPro" id="IPR008942">
    <property type="entry name" value="ENTH_VHS"/>
</dbReference>
<dbReference type="InterPro" id="IPR000061">
    <property type="entry name" value="Surp"/>
</dbReference>
<protein>
    <submittedName>
        <fullName evidence="2">Uncharacterized protein</fullName>
    </submittedName>
</protein>
<dbReference type="SMART" id="SM01115">
    <property type="entry name" value="cwf21"/>
    <property type="match status" value="1"/>
</dbReference>
<dbReference type="InterPro" id="IPR035009">
    <property type="entry name" value="SR140_RRM"/>
</dbReference>
<dbReference type="GO" id="GO:0006396">
    <property type="term" value="P:RNA processing"/>
    <property type="evidence" value="ECO:0007669"/>
    <property type="project" value="InterPro"/>
</dbReference>
<dbReference type="GO" id="GO:0003723">
    <property type="term" value="F:RNA binding"/>
    <property type="evidence" value="ECO:0007669"/>
    <property type="project" value="UniProtKB-UniRule"/>
</dbReference>
<dbReference type="InterPro" id="IPR035979">
    <property type="entry name" value="RBD_domain_sf"/>
</dbReference>
<evidence type="ECO:0000256" key="1">
    <source>
        <dbReference type="SAM" id="MobiDB-lite"/>
    </source>
</evidence>
<feature type="region of interest" description="Disordered" evidence="1">
    <location>
        <begin position="329"/>
        <end position="350"/>
    </location>
</feature>